<dbReference type="PROSITE" id="PS50297">
    <property type="entry name" value="ANK_REP_REGION"/>
    <property type="match status" value="1"/>
</dbReference>
<evidence type="ECO:0000256" key="3">
    <source>
        <dbReference type="PROSITE-ProRule" id="PRU00023"/>
    </source>
</evidence>
<organism evidence="4 5">
    <name type="scientific">Gynuella sunshinyii YC6258</name>
    <dbReference type="NCBI Taxonomy" id="1445510"/>
    <lineage>
        <taxon>Bacteria</taxon>
        <taxon>Pseudomonadati</taxon>
        <taxon>Pseudomonadota</taxon>
        <taxon>Gammaproteobacteria</taxon>
        <taxon>Oceanospirillales</taxon>
        <taxon>Saccharospirillaceae</taxon>
        <taxon>Gynuella</taxon>
    </lineage>
</organism>
<keyword evidence="2 3" id="KW-0040">ANK repeat</keyword>
<protein>
    <submittedName>
        <fullName evidence="4">Ankyrin repeat</fullName>
    </submittedName>
</protein>
<dbReference type="SMART" id="SM00248">
    <property type="entry name" value="ANK"/>
    <property type="match status" value="3"/>
</dbReference>
<dbReference type="PROSITE" id="PS50088">
    <property type="entry name" value="ANK_REPEAT"/>
    <property type="match status" value="1"/>
</dbReference>
<evidence type="ECO:0000256" key="1">
    <source>
        <dbReference type="ARBA" id="ARBA00022737"/>
    </source>
</evidence>
<dbReference type="KEGG" id="gsn:YC6258_04664"/>
<dbReference type="RefSeq" id="WP_052830454.1">
    <property type="nucleotide sequence ID" value="NZ_CP007142.1"/>
</dbReference>
<reference evidence="4 5" key="1">
    <citation type="submission" date="2014-01" db="EMBL/GenBank/DDBJ databases">
        <title>Full genme sequencing of cellulolytic bacterium Gynuella sunshinyii YC6258T gen. nov., sp. nov.</title>
        <authorList>
            <person name="Khan H."/>
            <person name="Chung E.J."/>
            <person name="Chung Y.R."/>
        </authorList>
    </citation>
    <scope>NUCLEOTIDE SEQUENCE [LARGE SCALE GENOMIC DNA]</scope>
    <source>
        <strain evidence="4 5">YC6258</strain>
    </source>
</reference>
<dbReference type="PANTHER" id="PTHR24171">
    <property type="entry name" value="ANKYRIN REPEAT DOMAIN-CONTAINING PROTEIN 39-RELATED"/>
    <property type="match status" value="1"/>
</dbReference>
<dbReference type="Proteomes" id="UP000032266">
    <property type="component" value="Chromosome"/>
</dbReference>
<dbReference type="Pfam" id="PF12796">
    <property type="entry name" value="Ank_2"/>
    <property type="match status" value="1"/>
</dbReference>
<evidence type="ECO:0000313" key="4">
    <source>
        <dbReference type="EMBL" id="AJQ96696.1"/>
    </source>
</evidence>
<evidence type="ECO:0000313" key="5">
    <source>
        <dbReference type="Proteomes" id="UP000032266"/>
    </source>
</evidence>
<sequence>MKYMILSVVFFASGLIRAEGLISDEMQAMFHADEKLQQYFFIAARDNDVEMLWTFFDYGYPINDVDNEGHTALMIAVYYGSEEAVQVLLDAGADPNIRDVHGHNAFKTAISRGDLGVAYKLLGYGCTNTQDEDDKIYAGMFAREELLQELNRQHATLLIR</sequence>
<dbReference type="STRING" id="1445510.YC6258_04664"/>
<dbReference type="SUPFAM" id="SSF48403">
    <property type="entry name" value="Ankyrin repeat"/>
    <property type="match status" value="1"/>
</dbReference>
<feature type="repeat" description="ANK" evidence="3">
    <location>
        <begin position="68"/>
        <end position="100"/>
    </location>
</feature>
<dbReference type="Gene3D" id="1.25.40.20">
    <property type="entry name" value="Ankyrin repeat-containing domain"/>
    <property type="match status" value="1"/>
</dbReference>
<dbReference type="PANTHER" id="PTHR24171:SF11">
    <property type="entry name" value="26S PROTEASOME NON-ATPASE REGULATORY SUBUNIT 10"/>
    <property type="match status" value="1"/>
</dbReference>
<keyword evidence="1" id="KW-0677">Repeat</keyword>
<dbReference type="InterPro" id="IPR036770">
    <property type="entry name" value="Ankyrin_rpt-contain_sf"/>
</dbReference>
<name>A0A0C5VR26_9GAMM</name>
<dbReference type="GO" id="GO:0004842">
    <property type="term" value="F:ubiquitin-protein transferase activity"/>
    <property type="evidence" value="ECO:0007669"/>
    <property type="project" value="TreeGrafter"/>
</dbReference>
<gene>
    <name evidence="4" type="ORF">YC6258_04664</name>
</gene>
<evidence type="ECO:0000256" key="2">
    <source>
        <dbReference type="ARBA" id="ARBA00023043"/>
    </source>
</evidence>
<dbReference type="InterPro" id="IPR002110">
    <property type="entry name" value="Ankyrin_rpt"/>
</dbReference>
<dbReference type="EMBL" id="CP007142">
    <property type="protein sequence ID" value="AJQ96696.1"/>
    <property type="molecule type" value="Genomic_DNA"/>
</dbReference>
<dbReference type="GO" id="GO:0085020">
    <property type="term" value="P:protein K6-linked ubiquitination"/>
    <property type="evidence" value="ECO:0007669"/>
    <property type="project" value="TreeGrafter"/>
</dbReference>
<accession>A0A0C5VR26</accession>
<proteinExistence type="predicted"/>
<dbReference type="HOGENOM" id="CLU_000134_34_0_6"/>
<keyword evidence="5" id="KW-1185">Reference proteome</keyword>
<dbReference type="AlphaFoldDB" id="A0A0C5VR26"/>